<dbReference type="PANTHER" id="PTHR35848">
    <property type="entry name" value="OXALATE-BINDING PROTEIN"/>
    <property type="match status" value="1"/>
</dbReference>
<comment type="caution">
    <text evidence="4">The sequence shown here is derived from an EMBL/GenBank/DDBJ whole genome shotgun (WGS) entry which is preliminary data.</text>
</comment>
<gene>
    <name evidence="4" type="ORF">ACFOUR_17325</name>
</gene>
<evidence type="ECO:0000259" key="3">
    <source>
        <dbReference type="Pfam" id="PF07883"/>
    </source>
</evidence>
<feature type="region of interest" description="Disordered" evidence="2">
    <location>
        <begin position="71"/>
        <end position="106"/>
    </location>
</feature>
<keyword evidence="5" id="KW-1185">Reference proteome</keyword>
<name>A0ABD5NTT4_9EURY</name>
<evidence type="ECO:0000313" key="4">
    <source>
        <dbReference type="EMBL" id="MFC3960125.1"/>
    </source>
</evidence>
<protein>
    <submittedName>
        <fullName evidence="4">Cupin domain-containing protein</fullName>
    </submittedName>
</protein>
<dbReference type="Proteomes" id="UP001595846">
    <property type="component" value="Unassembled WGS sequence"/>
</dbReference>
<accession>A0ABD5NTT4</accession>
<dbReference type="SUPFAM" id="SSF51182">
    <property type="entry name" value="RmlC-like cupins"/>
    <property type="match status" value="1"/>
</dbReference>
<dbReference type="RefSeq" id="WP_256532406.1">
    <property type="nucleotide sequence ID" value="NZ_CP101824.1"/>
</dbReference>
<evidence type="ECO:0000256" key="2">
    <source>
        <dbReference type="SAM" id="MobiDB-lite"/>
    </source>
</evidence>
<dbReference type="GO" id="GO:0046872">
    <property type="term" value="F:metal ion binding"/>
    <property type="evidence" value="ECO:0007669"/>
    <property type="project" value="UniProtKB-KW"/>
</dbReference>
<proteinExistence type="predicted"/>
<dbReference type="InterPro" id="IPR011051">
    <property type="entry name" value="RmlC_Cupin_sf"/>
</dbReference>
<reference evidence="4 5" key="1">
    <citation type="journal article" date="2019" name="Int. J. Syst. Evol. Microbiol.">
        <title>The Global Catalogue of Microorganisms (GCM) 10K type strain sequencing project: providing services to taxonomists for standard genome sequencing and annotation.</title>
        <authorList>
            <consortium name="The Broad Institute Genomics Platform"/>
            <consortium name="The Broad Institute Genome Sequencing Center for Infectious Disease"/>
            <person name="Wu L."/>
            <person name="Ma J."/>
        </authorList>
    </citation>
    <scope>NUCLEOTIDE SEQUENCE [LARGE SCALE GENOMIC DNA]</scope>
    <source>
        <strain evidence="4 5">IBRC-M 10256</strain>
    </source>
</reference>
<dbReference type="Pfam" id="PF07883">
    <property type="entry name" value="Cupin_2"/>
    <property type="match status" value="1"/>
</dbReference>
<feature type="domain" description="Cupin type-2" evidence="3">
    <location>
        <begin position="36"/>
        <end position="99"/>
    </location>
</feature>
<feature type="compositionally biased region" description="Basic and acidic residues" evidence="2">
    <location>
        <begin position="84"/>
        <end position="95"/>
    </location>
</feature>
<dbReference type="InterPro" id="IPR013096">
    <property type="entry name" value="Cupin_2"/>
</dbReference>
<dbReference type="GeneID" id="73901487"/>
<dbReference type="EMBL" id="JBHSAQ010000016">
    <property type="protein sequence ID" value="MFC3960125.1"/>
    <property type="molecule type" value="Genomic_DNA"/>
</dbReference>
<dbReference type="PANTHER" id="PTHR35848:SF9">
    <property type="entry name" value="SLL1358 PROTEIN"/>
    <property type="match status" value="1"/>
</dbReference>
<dbReference type="AlphaFoldDB" id="A0ABD5NTT4"/>
<dbReference type="InterPro" id="IPR051610">
    <property type="entry name" value="GPI/OXD"/>
</dbReference>
<dbReference type="Gene3D" id="2.60.120.10">
    <property type="entry name" value="Jelly Rolls"/>
    <property type="match status" value="1"/>
</dbReference>
<evidence type="ECO:0000313" key="5">
    <source>
        <dbReference type="Proteomes" id="UP001595846"/>
    </source>
</evidence>
<evidence type="ECO:0000256" key="1">
    <source>
        <dbReference type="ARBA" id="ARBA00022723"/>
    </source>
</evidence>
<keyword evidence="1" id="KW-0479">Metal-binding</keyword>
<sequence>MAPTSVNYADVEPTAGALHFLRDELDCDRLGFTVLECEPGWEGMEHDHADDDHEEIYYLVEGSATVDVDGEELSMDPGDAVHLGPEETRQIRNDDEPSTFVLAGAP</sequence>
<dbReference type="InterPro" id="IPR014710">
    <property type="entry name" value="RmlC-like_jellyroll"/>
</dbReference>
<organism evidence="4 5">
    <name type="scientific">Halovivax cerinus</name>
    <dbReference type="NCBI Taxonomy" id="1487865"/>
    <lineage>
        <taxon>Archaea</taxon>
        <taxon>Methanobacteriati</taxon>
        <taxon>Methanobacteriota</taxon>
        <taxon>Stenosarchaea group</taxon>
        <taxon>Halobacteria</taxon>
        <taxon>Halobacteriales</taxon>
        <taxon>Natrialbaceae</taxon>
        <taxon>Halovivax</taxon>
    </lineage>
</organism>